<dbReference type="Proteomes" id="UP000322873">
    <property type="component" value="Unassembled WGS sequence"/>
</dbReference>
<protein>
    <submittedName>
        <fullName evidence="2">Uncharacterized protein</fullName>
    </submittedName>
</protein>
<dbReference type="EMBL" id="VICG01000010">
    <property type="protein sequence ID" value="KAA8567872.1"/>
    <property type="molecule type" value="Genomic_DNA"/>
</dbReference>
<keyword evidence="3" id="KW-1185">Reference proteome</keyword>
<name>A0A5M9JJ73_MONFR</name>
<feature type="compositionally biased region" description="Basic and acidic residues" evidence="1">
    <location>
        <begin position="22"/>
        <end position="35"/>
    </location>
</feature>
<dbReference type="AlphaFoldDB" id="A0A5M9JJ73"/>
<dbReference type="VEuPathDB" id="FungiDB:MFRU_010g00570"/>
<feature type="compositionally biased region" description="Polar residues" evidence="1">
    <location>
        <begin position="171"/>
        <end position="184"/>
    </location>
</feature>
<feature type="region of interest" description="Disordered" evidence="1">
    <location>
        <begin position="322"/>
        <end position="412"/>
    </location>
</feature>
<feature type="region of interest" description="Disordered" evidence="1">
    <location>
        <begin position="155"/>
        <end position="213"/>
    </location>
</feature>
<reference evidence="2 3" key="1">
    <citation type="submission" date="2019-06" db="EMBL/GenBank/DDBJ databases">
        <title>Genome Sequence of the Brown Rot Fungal Pathogen Monilinia fructicola.</title>
        <authorList>
            <person name="De Miccolis Angelini R.M."/>
            <person name="Landi L."/>
            <person name="Abate D."/>
            <person name="Pollastro S."/>
            <person name="Romanazzi G."/>
            <person name="Faretra F."/>
        </authorList>
    </citation>
    <scope>NUCLEOTIDE SEQUENCE [LARGE SCALE GENOMIC DNA]</scope>
    <source>
        <strain evidence="2 3">Mfrc123</strain>
    </source>
</reference>
<evidence type="ECO:0000313" key="2">
    <source>
        <dbReference type="EMBL" id="KAA8567872.1"/>
    </source>
</evidence>
<proteinExistence type="predicted"/>
<feature type="compositionally biased region" description="Polar residues" evidence="1">
    <location>
        <begin position="322"/>
        <end position="335"/>
    </location>
</feature>
<accession>A0A5M9JJ73</accession>
<feature type="region of interest" description="Disordered" evidence="1">
    <location>
        <begin position="1"/>
        <end position="43"/>
    </location>
</feature>
<sequence length="511" mass="55620">MPQSSKLPSHSGKPSAAMTCSDESKTPVRRPDSPRPHFSGLPDTRINLLTGCEYVDDKTTGSWDHRSLRREESIKASTKLSSRLSRSGGYSENCNFLKTDARQIADDIGRCAQTLAEAKFNLDRANRAARTIWTMNSLKKSIEPLCKGTTAAAAGVASGADNDSPRKKVNNRNWRSASTSSIAPSFNGHHPHVLFSDSEEEQGRQVPGDFEKNHVGNLSKWKFNINVPMHTRAFGDSADHANSCKKETTGYTASDISCINDSTRANLPGDAGSIQKLNPTGSCDLLFGSTAAGGVQNGYKQPANYPEQSPFDELVQHIEYQSPHSNPRNENSFRMSTPLRPSIDPLQRPSRRPCILSSDSTLPQNRSSLPHNPTPFTLPRDPSSRPTLTSSTNSINRKPIHKPASPRPILSSQCPKLSQVHNWNLSSTLPQASSSRTKFSSHTISPVANLNITIMYGPDPTTPIIPPHVPPAELLSTAIAYNTVSAARNYKKSLCLNGAILNAADGFSNFL</sequence>
<feature type="compositionally biased region" description="Polar residues" evidence="1">
    <location>
        <begin position="357"/>
        <end position="375"/>
    </location>
</feature>
<evidence type="ECO:0000313" key="3">
    <source>
        <dbReference type="Proteomes" id="UP000322873"/>
    </source>
</evidence>
<evidence type="ECO:0000256" key="1">
    <source>
        <dbReference type="SAM" id="MobiDB-lite"/>
    </source>
</evidence>
<organism evidence="2 3">
    <name type="scientific">Monilinia fructicola</name>
    <name type="common">Brown rot fungus</name>
    <name type="synonym">Ciboria fructicola</name>
    <dbReference type="NCBI Taxonomy" id="38448"/>
    <lineage>
        <taxon>Eukaryota</taxon>
        <taxon>Fungi</taxon>
        <taxon>Dikarya</taxon>
        <taxon>Ascomycota</taxon>
        <taxon>Pezizomycotina</taxon>
        <taxon>Leotiomycetes</taxon>
        <taxon>Helotiales</taxon>
        <taxon>Sclerotiniaceae</taxon>
        <taxon>Monilinia</taxon>
    </lineage>
</organism>
<gene>
    <name evidence="2" type="ORF">EYC84_008322</name>
</gene>
<feature type="compositionally biased region" description="Polar residues" evidence="1">
    <location>
        <begin position="384"/>
        <end position="396"/>
    </location>
</feature>
<comment type="caution">
    <text evidence="2">The sequence shown here is derived from an EMBL/GenBank/DDBJ whole genome shotgun (WGS) entry which is preliminary data.</text>
</comment>